<dbReference type="OrthoDB" id="9811954at2"/>
<organism evidence="6 7">
    <name type="scientific">Aureimonas fodinaquatilis</name>
    <dbReference type="NCBI Taxonomy" id="2565783"/>
    <lineage>
        <taxon>Bacteria</taxon>
        <taxon>Pseudomonadati</taxon>
        <taxon>Pseudomonadota</taxon>
        <taxon>Alphaproteobacteria</taxon>
        <taxon>Hyphomicrobiales</taxon>
        <taxon>Aurantimonadaceae</taxon>
        <taxon>Aureimonas</taxon>
    </lineage>
</organism>
<dbReference type="GO" id="GO:0005886">
    <property type="term" value="C:plasma membrane"/>
    <property type="evidence" value="ECO:0007669"/>
    <property type="project" value="InterPro"/>
</dbReference>
<keyword evidence="1" id="KW-1003">Cell membrane</keyword>
<evidence type="ECO:0000256" key="2">
    <source>
        <dbReference type="ARBA" id="ARBA00022692"/>
    </source>
</evidence>
<dbReference type="RefSeq" id="WP_149297201.1">
    <property type="nucleotide sequence ID" value="NZ_VTWH01000001.1"/>
</dbReference>
<comment type="caution">
    <text evidence="6">The sequence shown here is derived from an EMBL/GenBank/DDBJ whole genome shotgun (WGS) entry which is preliminary data.</text>
</comment>
<sequence length="188" mass="20511">MHMISSTVHSCAYTKTAVVVLVIILFKILILHLMGRPLTCACGDVRLWQGALDPTHNSQHFSDHYSWLHAVFGVGLFHLLVWMRPDWSMRDVIVAVAASSAIWEVMENTTLIIDRFAMFGSDLDYRGDSILNSAGDTLFMLAGAIAAMKLSRTSAALFAISVEASVFLLIGDGILLGTLRLVTGSPMA</sequence>
<protein>
    <submittedName>
        <fullName evidence="6">DUF2585 family protein</fullName>
    </submittedName>
</protein>
<evidence type="ECO:0000256" key="3">
    <source>
        <dbReference type="ARBA" id="ARBA00022989"/>
    </source>
</evidence>
<feature type="transmembrane region" description="Helical" evidence="5">
    <location>
        <begin position="64"/>
        <end position="83"/>
    </location>
</feature>
<dbReference type="Pfam" id="PF10755">
    <property type="entry name" value="DUF2585"/>
    <property type="match status" value="1"/>
</dbReference>
<keyword evidence="7" id="KW-1185">Reference proteome</keyword>
<dbReference type="InterPro" id="IPR019691">
    <property type="entry name" value="DUF2585"/>
</dbReference>
<proteinExistence type="predicted"/>
<gene>
    <name evidence="6" type="ORF">FPY71_02180</name>
</gene>
<evidence type="ECO:0000256" key="5">
    <source>
        <dbReference type="SAM" id="Phobius"/>
    </source>
</evidence>
<dbReference type="EMBL" id="VTWH01000001">
    <property type="protein sequence ID" value="KAA0971955.1"/>
    <property type="molecule type" value="Genomic_DNA"/>
</dbReference>
<evidence type="ECO:0000313" key="7">
    <source>
        <dbReference type="Proteomes" id="UP000324738"/>
    </source>
</evidence>
<reference evidence="6 7" key="1">
    <citation type="submission" date="2019-08" db="EMBL/GenBank/DDBJ databases">
        <title>Aureimonas fodiniaquatilis sp. nov., isolated from a coal mine wastewater.</title>
        <authorList>
            <person name="Kim W."/>
        </authorList>
    </citation>
    <scope>NUCLEOTIDE SEQUENCE [LARGE SCALE GENOMIC DNA]</scope>
    <source>
        <strain evidence="6 7">CAU 1482</strain>
    </source>
</reference>
<evidence type="ECO:0000256" key="4">
    <source>
        <dbReference type="ARBA" id="ARBA00023136"/>
    </source>
</evidence>
<name>A0A5B0E1F9_9HYPH</name>
<keyword evidence="4 5" id="KW-0472">Membrane</keyword>
<accession>A0A5B0E1F9</accession>
<feature type="transmembrane region" description="Helical" evidence="5">
    <location>
        <begin position="155"/>
        <end position="179"/>
    </location>
</feature>
<evidence type="ECO:0000313" key="6">
    <source>
        <dbReference type="EMBL" id="KAA0971955.1"/>
    </source>
</evidence>
<dbReference type="AlphaFoldDB" id="A0A5B0E1F9"/>
<feature type="transmembrane region" description="Helical" evidence="5">
    <location>
        <begin position="12"/>
        <end position="34"/>
    </location>
</feature>
<keyword evidence="3 5" id="KW-1133">Transmembrane helix</keyword>
<keyword evidence="2 5" id="KW-0812">Transmembrane</keyword>
<evidence type="ECO:0000256" key="1">
    <source>
        <dbReference type="ARBA" id="ARBA00022475"/>
    </source>
</evidence>
<dbReference type="Proteomes" id="UP000324738">
    <property type="component" value="Unassembled WGS sequence"/>
</dbReference>